<sequence>MTSSSTLPTPTSHPVLFEPTSVNHSSLEALVASLAPSNSVSPSAPSVPTAPPDPDIVVIELRTSLTIFNYHAFYDTPIHDFRPTFVALPDGSLLAPPMNEDLQLARASLLMIGAYLLLASRNIIVSFGYIHRVKVKRKEIFYILFASQAIAPTPWISLLYAFFNTAVNCTTVNRLVISSTALSTWLLLTGIFGIKAYRCLSQSRIVLVTLVLLQLGSVAVVSIDLVRMTGSYRTPAGNCSAVPGSSDFLSVIMILIFVEAFFICCCFIRAVWTSSRFLAAQGRLTYRISLDGDKDEQVQVVPRPTPAANRGWWDYTPRASAAPPDGEISHLPHEQEVDHRKSLVVGDHRRSTVFSTITTFWATSPTVPRAPLTGRTPIPHAAQGRRLRRAVPFFGSQVKEEGRQVISPLPAAPPNGLLKGLKPRMLLFREVMRDEVRRLAVSVRNLMYLPSVVLYYSCHCHLRNFRHLRCCWHESRNSVEGTGLVWSKLGNHIRACHP</sequence>
<organism evidence="1 2">
    <name type="scientific">Auriscalpium vulgare</name>
    <dbReference type="NCBI Taxonomy" id="40419"/>
    <lineage>
        <taxon>Eukaryota</taxon>
        <taxon>Fungi</taxon>
        <taxon>Dikarya</taxon>
        <taxon>Basidiomycota</taxon>
        <taxon>Agaricomycotina</taxon>
        <taxon>Agaricomycetes</taxon>
        <taxon>Russulales</taxon>
        <taxon>Auriscalpiaceae</taxon>
        <taxon>Auriscalpium</taxon>
    </lineage>
</organism>
<reference evidence="1" key="1">
    <citation type="submission" date="2021-02" db="EMBL/GenBank/DDBJ databases">
        <authorList>
            <consortium name="DOE Joint Genome Institute"/>
            <person name="Ahrendt S."/>
            <person name="Looney B.P."/>
            <person name="Miyauchi S."/>
            <person name="Morin E."/>
            <person name="Drula E."/>
            <person name="Courty P.E."/>
            <person name="Chicoki N."/>
            <person name="Fauchery L."/>
            <person name="Kohler A."/>
            <person name="Kuo A."/>
            <person name="Labutti K."/>
            <person name="Pangilinan J."/>
            <person name="Lipzen A."/>
            <person name="Riley R."/>
            <person name="Andreopoulos W."/>
            <person name="He G."/>
            <person name="Johnson J."/>
            <person name="Barry K.W."/>
            <person name="Grigoriev I.V."/>
            <person name="Nagy L."/>
            <person name="Hibbett D."/>
            <person name="Henrissat B."/>
            <person name="Matheny P.B."/>
            <person name="Labbe J."/>
            <person name="Martin F."/>
        </authorList>
    </citation>
    <scope>NUCLEOTIDE SEQUENCE</scope>
    <source>
        <strain evidence="1">FP105234-sp</strain>
    </source>
</reference>
<comment type="caution">
    <text evidence="1">The sequence shown here is derived from an EMBL/GenBank/DDBJ whole genome shotgun (WGS) entry which is preliminary data.</text>
</comment>
<accession>A0ACB8S6G4</accession>
<name>A0ACB8S6G4_9AGAM</name>
<protein>
    <submittedName>
        <fullName evidence="1">Uncharacterized protein</fullName>
    </submittedName>
</protein>
<proteinExistence type="predicted"/>
<reference evidence="1" key="2">
    <citation type="journal article" date="2022" name="New Phytol.">
        <title>Evolutionary transition to the ectomycorrhizal habit in the genomes of a hyperdiverse lineage of mushroom-forming fungi.</title>
        <authorList>
            <person name="Looney B."/>
            <person name="Miyauchi S."/>
            <person name="Morin E."/>
            <person name="Drula E."/>
            <person name="Courty P.E."/>
            <person name="Kohler A."/>
            <person name="Kuo A."/>
            <person name="LaButti K."/>
            <person name="Pangilinan J."/>
            <person name="Lipzen A."/>
            <person name="Riley R."/>
            <person name="Andreopoulos W."/>
            <person name="He G."/>
            <person name="Johnson J."/>
            <person name="Nolan M."/>
            <person name="Tritt A."/>
            <person name="Barry K.W."/>
            <person name="Grigoriev I.V."/>
            <person name="Nagy L.G."/>
            <person name="Hibbett D."/>
            <person name="Henrissat B."/>
            <person name="Matheny P.B."/>
            <person name="Labbe J."/>
            <person name="Martin F.M."/>
        </authorList>
    </citation>
    <scope>NUCLEOTIDE SEQUENCE</scope>
    <source>
        <strain evidence="1">FP105234-sp</strain>
    </source>
</reference>
<keyword evidence="2" id="KW-1185">Reference proteome</keyword>
<evidence type="ECO:0000313" key="1">
    <source>
        <dbReference type="EMBL" id="KAI0051757.1"/>
    </source>
</evidence>
<dbReference type="EMBL" id="MU275850">
    <property type="protein sequence ID" value="KAI0051757.1"/>
    <property type="molecule type" value="Genomic_DNA"/>
</dbReference>
<gene>
    <name evidence="1" type="ORF">FA95DRAFT_202520</name>
</gene>
<dbReference type="Proteomes" id="UP000814033">
    <property type="component" value="Unassembled WGS sequence"/>
</dbReference>
<evidence type="ECO:0000313" key="2">
    <source>
        <dbReference type="Proteomes" id="UP000814033"/>
    </source>
</evidence>